<keyword evidence="1" id="KW-0479">Metal-binding</keyword>
<evidence type="ECO:0000259" key="6">
    <source>
        <dbReference type="PROSITE" id="PS50089"/>
    </source>
</evidence>
<dbReference type="Pfam" id="PF00097">
    <property type="entry name" value="zf-C3HC4"/>
    <property type="match status" value="1"/>
</dbReference>
<dbReference type="GO" id="GO:0045087">
    <property type="term" value="P:innate immune response"/>
    <property type="evidence" value="ECO:0007669"/>
    <property type="project" value="TreeGrafter"/>
</dbReference>
<keyword evidence="5" id="KW-0175">Coiled coil</keyword>
<dbReference type="GO" id="GO:0005654">
    <property type="term" value="C:nucleoplasm"/>
    <property type="evidence" value="ECO:0007669"/>
    <property type="project" value="TreeGrafter"/>
</dbReference>
<evidence type="ECO:0000256" key="4">
    <source>
        <dbReference type="PROSITE-ProRule" id="PRU00175"/>
    </source>
</evidence>
<dbReference type="GO" id="GO:0060340">
    <property type="term" value="P:positive regulation of type I interferon-mediated signaling pathway"/>
    <property type="evidence" value="ECO:0007669"/>
    <property type="project" value="TreeGrafter"/>
</dbReference>
<sequence>MEIPEELLVCGFCHNRLESPKLLPCLHTICVNCLTTRRDNLHQCPTCNQDLEDLCAVNALPEDKFTKSLLDFADVPGDTEEEEYKFLPKLLEELEVSQNAAKIDLKKVKLQSEEVSFDAFKNERDFFKIKRKAETQIKEKLSDLRNRFEKYLKEKESDLMDKLDTALKDEEFQLSQSVIWNRSVMGSIENKEELIEKCNLQSIKSQSKAMAYEKVLHEMKDHISKIGRSISKKHPVKLDISFKYNEEIDEIFTKPVGEIEVRKLGVSTENEHAETRGFVETVPSSPTIVTSPFSNAVYQRTFPSLLPTDSKGYVVGITWIPTDRLVLVDKWNSKLKLYHENGYLLHVMNFSGGEPTDIVYTKGTNTRHLCIVAIPSGKLILQVAVEDKMLRISSRITTVTGYSSISYDKRCSRLVGGVCQPFGMPRIDIISSNGNVEFTIASDLQHRPYFICPRSIDVFQYGIIAGCDWQKNRVLFITRDGTIKGSFHGTPEIPLMNPVGTTLDGREHLLVADCKKNRIHIVSCNGDWLGSYDTSAHVQGPREINVISDGTTTKMAVSHGSGLVTIYHLTDAAPSELK</sequence>
<feature type="coiled-coil region" evidence="5">
    <location>
        <begin position="91"/>
        <end position="154"/>
    </location>
</feature>
<evidence type="ECO:0000313" key="8">
    <source>
        <dbReference type="RefSeq" id="XP_022313048.1"/>
    </source>
</evidence>
<dbReference type="InterPro" id="IPR011042">
    <property type="entry name" value="6-blade_b-propeller_TolB-like"/>
</dbReference>
<dbReference type="Gene3D" id="3.30.40.10">
    <property type="entry name" value="Zinc/RING finger domain, C3HC4 (zinc finger)"/>
    <property type="match status" value="1"/>
</dbReference>
<evidence type="ECO:0000256" key="2">
    <source>
        <dbReference type="ARBA" id="ARBA00022771"/>
    </source>
</evidence>
<evidence type="ECO:0000313" key="7">
    <source>
        <dbReference type="Proteomes" id="UP000694844"/>
    </source>
</evidence>
<accession>A0A8B8CBB3</accession>
<keyword evidence="7" id="KW-1185">Reference proteome</keyword>
<dbReference type="InterPro" id="IPR013083">
    <property type="entry name" value="Znf_RING/FYVE/PHD"/>
</dbReference>
<dbReference type="KEGG" id="cvn:111118053"/>
<feature type="domain" description="RING-type" evidence="6">
    <location>
        <begin position="10"/>
        <end position="48"/>
    </location>
</feature>
<dbReference type="InterPro" id="IPR017907">
    <property type="entry name" value="Znf_RING_CS"/>
</dbReference>
<organism evidence="7 8">
    <name type="scientific">Crassostrea virginica</name>
    <name type="common">Eastern oyster</name>
    <dbReference type="NCBI Taxonomy" id="6565"/>
    <lineage>
        <taxon>Eukaryota</taxon>
        <taxon>Metazoa</taxon>
        <taxon>Spiralia</taxon>
        <taxon>Lophotrochozoa</taxon>
        <taxon>Mollusca</taxon>
        <taxon>Bivalvia</taxon>
        <taxon>Autobranchia</taxon>
        <taxon>Pteriomorphia</taxon>
        <taxon>Ostreida</taxon>
        <taxon>Ostreoidea</taxon>
        <taxon>Ostreidae</taxon>
        <taxon>Crassostrea</taxon>
    </lineage>
</organism>
<dbReference type="RefSeq" id="XP_022313048.1">
    <property type="nucleotide sequence ID" value="XM_022457340.1"/>
</dbReference>
<evidence type="ECO:0000256" key="1">
    <source>
        <dbReference type="ARBA" id="ARBA00022723"/>
    </source>
</evidence>
<dbReference type="AlphaFoldDB" id="A0A8B8CBB3"/>
<dbReference type="GO" id="GO:0008270">
    <property type="term" value="F:zinc ion binding"/>
    <property type="evidence" value="ECO:0007669"/>
    <property type="project" value="UniProtKB-KW"/>
</dbReference>
<dbReference type="PROSITE" id="PS00518">
    <property type="entry name" value="ZF_RING_1"/>
    <property type="match status" value="1"/>
</dbReference>
<gene>
    <name evidence="8" type="primary">LOC111118053</name>
</gene>
<evidence type="ECO:0000256" key="5">
    <source>
        <dbReference type="SAM" id="Coils"/>
    </source>
</evidence>
<dbReference type="Proteomes" id="UP000694844">
    <property type="component" value="Chromosome 2"/>
</dbReference>
<dbReference type="SUPFAM" id="SSF57850">
    <property type="entry name" value="RING/U-box"/>
    <property type="match status" value="1"/>
</dbReference>
<dbReference type="GO" id="GO:0061630">
    <property type="term" value="F:ubiquitin protein ligase activity"/>
    <property type="evidence" value="ECO:0007669"/>
    <property type="project" value="TreeGrafter"/>
</dbReference>
<dbReference type="InterPro" id="IPR047153">
    <property type="entry name" value="TRIM45/56/19-like"/>
</dbReference>
<dbReference type="PANTHER" id="PTHR25462">
    <property type="entry name" value="BONUS, ISOFORM C-RELATED"/>
    <property type="match status" value="1"/>
</dbReference>
<dbReference type="OrthoDB" id="252722at2759"/>
<dbReference type="InterPro" id="IPR001841">
    <property type="entry name" value="Znf_RING"/>
</dbReference>
<dbReference type="SUPFAM" id="SSF101898">
    <property type="entry name" value="NHL repeat"/>
    <property type="match status" value="1"/>
</dbReference>
<dbReference type="PROSITE" id="PS50089">
    <property type="entry name" value="ZF_RING_2"/>
    <property type="match status" value="1"/>
</dbReference>
<protein>
    <submittedName>
        <fullName evidence="8">Uncharacterized protein LOC111118053</fullName>
    </submittedName>
</protein>
<dbReference type="GeneID" id="111118053"/>
<keyword evidence="2 4" id="KW-0863">Zinc-finger</keyword>
<keyword evidence="3" id="KW-0862">Zinc</keyword>
<proteinExistence type="predicted"/>
<evidence type="ECO:0000256" key="3">
    <source>
        <dbReference type="ARBA" id="ARBA00022833"/>
    </source>
</evidence>
<dbReference type="InterPro" id="IPR018957">
    <property type="entry name" value="Znf_C3HC4_RING-type"/>
</dbReference>
<name>A0A8B8CBB3_CRAVI</name>
<reference evidence="8" key="1">
    <citation type="submission" date="2025-08" db="UniProtKB">
        <authorList>
            <consortium name="RefSeq"/>
        </authorList>
    </citation>
    <scope>IDENTIFICATION</scope>
    <source>
        <tissue evidence="8">Whole sample</tissue>
    </source>
</reference>
<dbReference type="SMART" id="SM00184">
    <property type="entry name" value="RING"/>
    <property type="match status" value="1"/>
</dbReference>
<dbReference type="PANTHER" id="PTHR25462:SF299">
    <property type="entry name" value="E3 UBIQUITIN-PROTEIN LIGASE TRIM56"/>
    <property type="match status" value="1"/>
</dbReference>
<dbReference type="Gene3D" id="2.120.10.30">
    <property type="entry name" value="TolB, C-terminal domain"/>
    <property type="match status" value="1"/>
</dbReference>